<evidence type="ECO:0000313" key="3">
    <source>
        <dbReference type="Proteomes" id="UP000242444"/>
    </source>
</evidence>
<dbReference type="InParanoid" id="A0A263CZ13"/>
<dbReference type="SMART" id="SM01008">
    <property type="entry name" value="Ald_Xan_dh_C"/>
    <property type="match status" value="1"/>
</dbReference>
<evidence type="ECO:0000259" key="1">
    <source>
        <dbReference type="SMART" id="SM01008"/>
    </source>
</evidence>
<dbReference type="PANTHER" id="PTHR47495:SF1">
    <property type="entry name" value="BLL3820 PROTEIN"/>
    <property type="match status" value="1"/>
</dbReference>
<dbReference type="InterPro" id="IPR037165">
    <property type="entry name" value="AldOxase/xan_DH_Mopterin-bd_sf"/>
</dbReference>
<dbReference type="Proteomes" id="UP000242444">
    <property type="component" value="Unassembled WGS sequence"/>
</dbReference>
<name>A0A263CZ13_9PSEU</name>
<keyword evidence="3" id="KW-1185">Reference proteome</keyword>
<feature type="domain" description="Aldehyde oxidase/xanthine dehydrogenase a/b hammerhead" evidence="1">
    <location>
        <begin position="237"/>
        <end position="316"/>
    </location>
</feature>
<gene>
    <name evidence="2" type="ORF">CFN78_22025</name>
</gene>
<dbReference type="InterPro" id="IPR046867">
    <property type="entry name" value="AldOxase/xan_DH_MoCoBD2"/>
</dbReference>
<dbReference type="Pfam" id="PF20256">
    <property type="entry name" value="MoCoBD_2"/>
    <property type="match status" value="2"/>
</dbReference>
<dbReference type="Pfam" id="PF02738">
    <property type="entry name" value="MoCoBD_1"/>
    <property type="match status" value="1"/>
</dbReference>
<dbReference type="PIRSF" id="PIRSF036389">
    <property type="entry name" value="IOR_B"/>
    <property type="match status" value="1"/>
</dbReference>
<accession>A0A263CZ13</accession>
<dbReference type="InterPro" id="IPR052516">
    <property type="entry name" value="N-heterocyclic_Hydroxylase"/>
</dbReference>
<dbReference type="SUPFAM" id="SSF56003">
    <property type="entry name" value="Molybdenum cofactor-binding domain"/>
    <property type="match status" value="2"/>
</dbReference>
<dbReference type="GO" id="GO:0016491">
    <property type="term" value="F:oxidoreductase activity"/>
    <property type="evidence" value="ECO:0007669"/>
    <property type="project" value="InterPro"/>
</dbReference>
<proteinExistence type="predicted"/>
<reference evidence="2 3" key="1">
    <citation type="submission" date="2017-07" db="EMBL/GenBank/DDBJ databases">
        <title>Amycolatopsis antarcticus sp. nov., isolated from the surface of an Antarcticus brown macroalga.</title>
        <authorList>
            <person name="Wang J."/>
            <person name="Leiva S."/>
            <person name="Huang J."/>
            <person name="Huang Y."/>
        </authorList>
    </citation>
    <scope>NUCLEOTIDE SEQUENCE [LARGE SCALE GENOMIC DNA]</scope>
    <source>
        <strain evidence="2 3">AU-G6</strain>
    </source>
</reference>
<evidence type="ECO:0000313" key="2">
    <source>
        <dbReference type="EMBL" id="OZM71138.1"/>
    </source>
</evidence>
<dbReference type="EMBL" id="NKYE01000015">
    <property type="protein sequence ID" value="OZM71138.1"/>
    <property type="molecule type" value="Genomic_DNA"/>
</dbReference>
<dbReference type="PANTHER" id="PTHR47495">
    <property type="entry name" value="ALDEHYDE DEHYDROGENASE"/>
    <property type="match status" value="1"/>
</dbReference>
<dbReference type="Gene3D" id="3.30.365.10">
    <property type="entry name" value="Aldehyde oxidase/xanthine dehydrogenase, molybdopterin binding domain"/>
    <property type="match status" value="4"/>
</dbReference>
<dbReference type="InterPro" id="IPR012368">
    <property type="entry name" value="OxRdtase_Mopterin-bd_su_IorB"/>
</dbReference>
<dbReference type="InterPro" id="IPR006311">
    <property type="entry name" value="TAT_signal"/>
</dbReference>
<dbReference type="AlphaFoldDB" id="A0A263CZ13"/>
<dbReference type="Gene3D" id="3.90.1170.50">
    <property type="entry name" value="Aldehyde oxidase/xanthine dehydrogenase, a/b hammerhead"/>
    <property type="match status" value="1"/>
</dbReference>
<dbReference type="InterPro" id="IPR000674">
    <property type="entry name" value="Ald_Oxase/Xan_DH_a/b"/>
</dbReference>
<protein>
    <submittedName>
        <fullName evidence="2">Isoquinoline 1-oxidoreductase</fullName>
    </submittedName>
</protein>
<dbReference type="RefSeq" id="WP_094864758.1">
    <property type="nucleotide sequence ID" value="NZ_NKYE01000015.1"/>
</dbReference>
<comment type="caution">
    <text evidence="2">The sequence shown here is derived from an EMBL/GenBank/DDBJ whole genome shotgun (WGS) entry which is preliminary data.</text>
</comment>
<organism evidence="2 3">
    <name type="scientific">Amycolatopsis antarctica</name>
    <dbReference type="NCBI Taxonomy" id="1854586"/>
    <lineage>
        <taxon>Bacteria</taxon>
        <taxon>Bacillati</taxon>
        <taxon>Actinomycetota</taxon>
        <taxon>Actinomycetes</taxon>
        <taxon>Pseudonocardiales</taxon>
        <taxon>Pseudonocardiaceae</taxon>
        <taxon>Amycolatopsis</taxon>
    </lineage>
</organism>
<dbReference type="OrthoDB" id="9767994at2"/>
<sequence length="782" mass="84114">MEQSNSPADDRRGPRDVGRRRFLGYLLAAPTLAAAAQLGGPAAADAQGLPIPQLPIPEPSDVYDLSDLLVETALPTSNLITVTMNKDGTASFELPRQESGQGITTMAAMLIAEELDLPLEKVNVTLADARPELLFNQFTAGSSTVLTTYTPIRTAAAIVKGQLLKAASLQLGEAVGTLASKLGVITSTAGAALNYGELAEVAASLTTEPIEAILKPESEFRIIGKPQNRIDSREAVTGTKQYAMDLDIPDALPTMVCRPPTIKGKVKSVRNLDAVRQMPGITDVVPIATGVAVRGRTFGQCIDAVRTIDAEWGPGSVDGMSDETVLADLRKAEIPLAVPNLPLYETVEGDFVFHFRNNAALEPNTAVADVREDSAELWAPLQSPILTKQEVAKLLGMPQEKVAVHVQQAGGAFGRRMFSDVALEAAEISQKIGKPVKLMWHRTDECRQGRTHPMCTSRIRVAHSGGAVLSFEQRHTGVSTDYTQGFGEILVNQVAKLPPLGIPNEVGLSIPIFLLTANVPYKFGVTTQLLNEIYEFDTFPTGSVRNLFNSEVVTSREIVVDEVARKLGKDPYEFRKEYLDEQRLLDVLNKAAEVGKWGRPMEPGTAQGICVHKEYKGVNATMVEIDCRPETVNRPIRDGVTGPRVTKVVTAIDTGLTINPRGLEAQMQGGIMDGIAQALTSSLHLQDGVFLEGSWDDYFYTRQWNTPPEMEIVIMPPTTGRPGGAGEFGVAASMAAVACAYARATGTVPTSFPINHGTLGFTPKSVIPPVPESPTDGLNFAF</sequence>
<dbReference type="InterPro" id="IPR008274">
    <property type="entry name" value="AldOxase/xan_DH_MoCoBD1"/>
</dbReference>
<dbReference type="PROSITE" id="PS51318">
    <property type="entry name" value="TAT"/>
    <property type="match status" value="1"/>
</dbReference>